<evidence type="ECO:0000256" key="7">
    <source>
        <dbReference type="ARBA" id="ARBA00022806"/>
    </source>
</evidence>
<comment type="similarity">
    <text evidence="2">In the central section; belongs to the CRISPR-associated helicase Cas3 family.</text>
</comment>
<evidence type="ECO:0000313" key="12">
    <source>
        <dbReference type="EMBL" id="SBT10511.1"/>
    </source>
</evidence>
<dbReference type="InterPro" id="IPR006474">
    <property type="entry name" value="Helicase_Cas3_CRISPR-ass_core"/>
</dbReference>
<dbReference type="InterPro" id="IPR011545">
    <property type="entry name" value="DEAD/DEAH_box_helicase_dom"/>
</dbReference>
<keyword evidence="9" id="KW-0051">Antiviral defense</keyword>
<comment type="similarity">
    <text evidence="1">In the N-terminal section; belongs to the CRISPR-associated nuclease Cas3-HD family.</text>
</comment>
<dbReference type="SUPFAM" id="SSF109604">
    <property type="entry name" value="HD-domain/PDEase-like"/>
    <property type="match status" value="1"/>
</dbReference>
<evidence type="ECO:0000256" key="4">
    <source>
        <dbReference type="ARBA" id="ARBA00022723"/>
    </source>
</evidence>
<evidence type="ECO:0000256" key="1">
    <source>
        <dbReference type="ARBA" id="ARBA00006847"/>
    </source>
</evidence>
<evidence type="ECO:0000256" key="2">
    <source>
        <dbReference type="ARBA" id="ARBA00009046"/>
    </source>
</evidence>
<dbReference type="GO" id="GO:0004518">
    <property type="term" value="F:nuclease activity"/>
    <property type="evidence" value="ECO:0007669"/>
    <property type="project" value="UniProtKB-KW"/>
</dbReference>
<dbReference type="Gene3D" id="3.40.50.300">
    <property type="entry name" value="P-loop containing nucleotide triphosphate hydrolases"/>
    <property type="match status" value="2"/>
</dbReference>
<dbReference type="SMART" id="SM00487">
    <property type="entry name" value="DEXDc"/>
    <property type="match status" value="1"/>
</dbReference>
<keyword evidence="13" id="KW-1185">Reference proteome</keyword>
<keyword evidence="8" id="KW-0067">ATP-binding</keyword>
<evidence type="ECO:0000256" key="3">
    <source>
        <dbReference type="ARBA" id="ARBA00022722"/>
    </source>
</evidence>
<accession>A0A1A8Y0M2</accession>
<evidence type="ECO:0000256" key="6">
    <source>
        <dbReference type="ARBA" id="ARBA00022801"/>
    </source>
</evidence>
<dbReference type="Gene3D" id="1.10.3210.30">
    <property type="match status" value="1"/>
</dbReference>
<evidence type="ECO:0000259" key="11">
    <source>
        <dbReference type="PROSITE" id="PS51643"/>
    </source>
</evidence>
<dbReference type="Proteomes" id="UP000199600">
    <property type="component" value="Unassembled WGS sequence"/>
</dbReference>
<dbReference type="CDD" id="cd09641">
    <property type="entry name" value="Cas3''_I"/>
    <property type="match status" value="1"/>
</dbReference>
<gene>
    <name evidence="12" type="ORF">PROAA_520001</name>
</gene>
<dbReference type="SUPFAM" id="SSF52540">
    <property type="entry name" value="P-loop containing nucleoside triphosphate hydrolases"/>
    <property type="match status" value="1"/>
</dbReference>
<dbReference type="CDD" id="cd17930">
    <property type="entry name" value="DEXHc_cas3"/>
    <property type="match status" value="1"/>
</dbReference>
<keyword evidence="6" id="KW-0378">Hydrolase</keyword>
<dbReference type="InterPro" id="IPR054712">
    <property type="entry name" value="Cas3-like_dom"/>
</dbReference>
<dbReference type="RefSeq" id="WP_186412094.1">
    <property type="nucleotide sequence ID" value="NZ_FLQY01000354.1"/>
</dbReference>
<dbReference type="InterPro" id="IPR027417">
    <property type="entry name" value="P-loop_NTPase"/>
</dbReference>
<dbReference type="Pfam" id="PF18019">
    <property type="entry name" value="Cas3_HD"/>
    <property type="match status" value="1"/>
</dbReference>
<dbReference type="InterPro" id="IPR014001">
    <property type="entry name" value="Helicase_ATP-bd"/>
</dbReference>
<dbReference type="GO" id="GO:0005524">
    <property type="term" value="F:ATP binding"/>
    <property type="evidence" value="ECO:0007669"/>
    <property type="project" value="UniProtKB-KW"/>
</dbReference>
<reference evidence="12 13" key="1">
    <citation type="submission" date="2016-06" db="EMBL/GenBank/DDBJ databases">
        <authorList>
            <person name="Kjaerup R.B."/>
            <person name="Dalgaard T.S."/>
            <person name="Juul-Madsen H.R."/>
        </authorList>
    </citation>
    <scope>NUCLEOTIDE SEQUENCE [LARGE SCALE GENOMIC DNA]</scope>
    <source>
        <strain evidence="12">2</strain>
    </source>
</reference>
<evidence type="ECO:0000256" key="8">
    <source>
        <dbReference type="ARBA" id="ARBA00022840"/>
    </source>
</evidence>
<keyword evidence="7" id="KW-0347">Helicase</keyword>
<dbReference type="PROSITE" id="PS51643">
    <property type="entry name" value="HD_CAS3"/>
    <property type="match status" value="1"/>
</dbReference>
<evidence type="ECO:0000259" key="10">
    <source>
        <dbReference type="PROSITE" id="PS51192"/>
    </source>
</evidence>
<evidence type="ECO:0000256" key="9">
    <source>
        <dbReference type="ARBA" id="ARBA00023118"/>
    </source>
</evidence>
<dbReference type="NCBIfam" id="TIGR01587">
    <property type="entry name" value="cas3_core"/>
    <property type="match status" value="1"/>
</dbReference>
<dbReference type="EMBL" id="FLQY01000354">
    <property type="protein sequence ID" value="SBT10511.1"/>
    <property type="molecule type" value="Genomic_DNA"/>
</dbReference>
<evidence type="ECO:0000256" key="5">
    <source>
        <dbReference type="ARBA" id="ARBA00022741"/>
    </source>
</evidence>
<organism evidence="12 13">
    <name type="scientific">Candidatus Propionivibrio aalborgensis</name>
    <dbReference type="NCBI Taxonomy" id="1860101"/>
    <lineage>
        <taxon>Bacteria</taxon>
        <taxon>Pseudomonadati</taxon>
        <taxon>Pseudomonadota</taxon>
        <taxon>Betaproteobacteria</taxon>
        <taxon>Rhodocyclales</taxon>
        <taxon>Rhodocyclaceae</taxon>
        <taxon>Propionivibrio</taxon>
    </lineage>
</organism>
<protein>
    <submittedName>
        <fullName evidence="12">CRISPR-associated helicase Cas3</fullName>
    </submittedName>
</protein>
<dbReference type="InterPro" id="IPR006483">
    <property type="entry name" value="CRISPR-assoc_Cas3_HD"/>
</dbReference>
<dbReference type="GO" id="GO:0046872">
    <property type="term" value="F:metal ion binding"/>
    <property type="evidence" value="ECO:0007669"/>
    <property type="project" value="UniProtKB-KW"/>
</dbReference>
<dbReference type="AlphaFoldDB" id="A0A1A8Y0M2"/>
<dbReference type="NCBIfam" id="TIGR01596">
    <property type="entry name" value="cas3_HD"/>
    <property type="match status" value="1"/>
</dbReference>
<dbReference type="GO" id="GO:0003676">
    <property type="term" value="F:nucleic acid binding"/>
    <property type="evidence" value="ECO:0007669"/>
    <property type="project" value="InterPro"/>
</dbReference>
<evidence type="ECO:0000313" key="13">
    <source>
        <dbReference type="Proteomes" id="UP000199600"/>
    </source>
</evidence>
<keyword evidence="4" id="KW-0479">Metal-binding</keyword>
<name>A0A1A8Y0M2_9RHOO</name>
<dbReference type="Pfam" id="PF22590">
    <property type="entry name" value="Cas3-like_C_2"/>
    <property type="match status" value="1"/>
</dbReference>
<dbReference type="Pfam" id="PF00270">
    <property type="entry name" value="DEAD"/>
    <property type="match status" value="1"/>
</dbReference>
<dbReference type="InterPro" id="IPR038257">
    <property type="entry name" value="CRISPR-assoc_Cas3_HD_sf"/>
</dbReference>
<dbReference type="GO" id="GO:0051607">
    <property type="term" value="P:defense response to virus"/>
    <property type="evidence" value="ECO:0007669"/>
    <property type="project" value="UniProtKB-KW"/>
</dbReference>
<keyword evidence="3" id="KW-0540">Nuclease</keyword>
<dbReference type="GO" id="GO:0004386">
    <property type="term" value="F:helicase activity"/>
    <property type="evidence" value="ECO:0007669"/>
    <property type="project" value="UniProtKB-KW"/>
</dbReference>
<feature type="domain" description="HD Cas3-type" evidence="11">
    <location>
        <begin position="13"/>
        <end position="191"/>
    </location>
</feature>
<proteinExistence type="inferred from homology"/>
<feature type="domain" description="Helicase ATP-binding" evidence="10">
    <location>
        <begin position="246"/>
        <end position="428"/>
    </location>
</feature>
<dbReference type="GO" id="GO:0016787">
    <property type="term" value="F:hydrolase activity"/>
    <property type="evidence" value="ECO:0007669"/>
    <property type="project" value="UniProtKB-KW"/>
</dbReference>
<dbReference type="PROSITE" id="PS51192">
    <property type="entry name" value="HELICASE_ATP_BIND_1"/>
    <property type="match status" value="1"/>
</dbReference>
<sequence length="748" mass="82323">MKAAAHVRQLVSGEFEVHSLEDHLFSVANLARLFAAHFSACKERPPDTCAWAELAGLWHDLGKYQPAFQKYIASASGMEAHIEAPGRVKHAIAGAIHAAEECGPYGRLLAYLIAGHHAGLPDWHPDEASGAALSQELKNERATLTQALAGGVPPEIIAPDIVLPKPPIRKAEEVHGWLRMLFSCLVDADFLDTEAFMDDGRNSLRGGYAEIPVLRAAYVRHMATRFANADTPVKQLRGEILNTCIERAAEAPGLFSMTVPTGGGKTLASLGFALHHAERYGQRRIIYVIPYTSIIEQTADVFCGVFDGIDPAPVIEHHSNLEAENETAKSRIASENWDAPIVVTTNVQFFESLYAARPSRCRKLHNIANSVVILDEAQLLPPEHLAPILDTLRQLIAHYGVTVVLSTATQPELHKTRTDASGRVQLQGLGEARELAPDPGRLYKELHRVNVTLPTSPEQRRSWEDIAGELSGLERVLCIVNRRDDAATLWGLLPAGTLHLSARMCGAHRAKVIAEIHRRLAVGEPVRVVSTQLVEAGVDLDFPVVYRAMAGLDSIAQAAGRCNREGRHPGKGRVVVFNPPKPSPSGLLLKAEQAAINVLAGSSGEPLTPVNYARYFDQFYGCVNDHDKEGVLNLLNRDAARGEIQFRTAAQRFRLIPDEGQRQIFVGWCKEGADLIELLKKIGPNRELLRKLQRYSVTLYEYQWKKLLASGDLKIHNDFIIQESEALYHPVLGLLPEVPDYTPKSLVV</sequence>
<keyword evidence="5" id="KW-0547">Nucleotide-binding</keyword>